<organism evidence="1 2">
    <name type="scientific">Ruminococcus flavefaciens</name>
    <dbReference type="NCBI Taxonomy" id="1265"/>
    <lineage>
        <taxon>Bacteria</taxon>
        <taxon>Bacillati</taxon>
        <taxon>Bacillota</taxon>
        <taxon>Clostridia</taxon>
        <taxon>Eubacteriales</taxon>
        <taxon>Oscillospiraceae</taxon>
        <taxon>Ruminococcus</taxon>
    </lineage>
</organism>
<sequence>MMELNEKYDTAIQIEKKKIEIELFYNANNDGKYDLNEYDRNDLDIFVMGLSGIIDTDVFRSIHSDYCFTPGKTNVNSFMLESEITDELKAVLEVQIKISILDDTSKKRLMELGYDEKEAALKHRGNTVRRFNCGLCDSKLSYDYELDDFLDHIEHSAEKMLIEFRNKESLYFIKNETYRKWLMELKGWYIDHDDIIISAPIDISEKVKLLKDIENDERRKKHRAPDLTFEALIQYETALKLISENSPVSAYVLNEYHRVNEKDKPVKNRITTHRTFQQVRDAIAEKYHGEEPDEFADRWNIVDRYDLKDGNYAQVAKFLVSEKGNIWHVKCKNVTFDWYGHSRPASVRFVGLDLPAPYKSGDIVAIDRRPFNEPYHVLIIEESEGEYNSSPYCLRKTREGVELNWCEFFEFDFFGISPFFSMELYEGELSEDEKILGELSKRIRNNEDFLGEIYKVVELNKPEDAEKKLWEVLAEK</sequence>
<name>A0A315XZQ1_RUMFL</name>
<dbReference type="OrthoDB" id="1822996at2"/>
<dbReference type="EMBL" id="QGDI01000007">
    <property type="protein sequence ID" value="PWJ12214.1"/>
    <property type="molecule type" value="Genomic_DNA"/>
</dbReference>
<accession>A0A315XZQ1</accession>
<reference evidence="1 2" key="1">
    <citation type="submission" date="2018-05" db="EMBL/GenBank/DDBJ databases">
        <title>The Hungate 1000. A catalogue of reference genomes from the rumen microbiome.</title>
        <authorList>
            <person name="Kelly W."/>
        </authorList>
    </citation>
    <scope>NUCLEOTIDE SEQUENCE [LARGE SCALE GENOMIC DNA]</scope>
    <source>
        <strain evidence="1 2">SAb67</strain>
    </source>
</reference>
<dbReference type="Proteomes" id="UP000245720">
    <property type="component" value="Unassembled WGS sequence"/>
</dbReference>
<evidence type="ECO:0000313" key="1">
    <source>
        <dbReference type="EMBL" id="PWJ12214.1"/>
    </source>
</evidence>
<dbReference type="AlphaFoldDB" id="A0A315XZQ1"/>
<proteinExistence type="predicted"/>
<dbReference type="RefSeq" id="WP_109726671.1">
    <property type="nucleotide sequence ID" value="NZ_QGDI01000007.1"/>
</dbReference>
<evidence type="ECO:0000313" key="2">
    <source>
        <dbReference type="Proteomes" id="UP000245720"/>
    </source>
</evidence>
<protein>
    <submittedName>
        <fullName evidence="1">Uncharacterized protein</fullName>
    </submittedName>
</protein>
<gene>
    <name evidence="1" type="ORF">IE37_01904</name>
</gene>
<comment type="caution">
    <text evidence="1">The sequence shown here is derived from an EMBL/GenBank/DDBJ whole genome shotgun (WGS) entry which is preliminary data.</text>
</comment>